<dbReference type="AlphaFoldDB" id="A0AAV3Q1V5"/>
<accession>A0AAV3Q1V5</accession>
<dbReference type="PROSITE" id="PS50878">
    <property type="entry name" value="RT_POL"/>
    <property type="match status" value="1"/>
</dbReference>
<organism evidence="2 3">
    <name type="scientific">Lithospermum erythrorhizon</name>
    <name type="common">Purple gromwell</name>
    <name type="synonym">Lithospermum officinale var. erythrorhizon</name>
    <dbReference type="NCBI Taxonomy" id="34254"/>
    <lineage>
        <taxon>Eukaryota</taxon>
        <taxon>Viridiplantae</taxon>
        <taxon>Streptophyta</taxon>
        <taxon>Embryophyta</taxon>
        <taxon>Tracheophyta</taxon>
        <taxon>Spermatophyta</taxon>
        <taxon>Magnoliopsida</taxon>
        <taxon>eudicotyledons</taxon>
        <taxon>Gunneridae</taxon>
        <taxon>Pentapetalae</taxon>
        <taxon>asterids</taxon>
        <taxon>lamiids</taxon>
        <taxon>Boraginales</taxon>
        <taxon>Boraginaceae</taxon>
        <taxon>Boraginoideae</taxon>
        <taxon>Lithospermeae</taxon>
        <taxon>Lithospermum</taxon>
    </lineage>
</organism>
<dbReference type="PANTHER" id="PTHR46890">
    <property type="entry name" value="NON-LTR RETROLELEMENT REVERSE TRANSCRIPTASE-LIKE PROTEIN-RELATED"/>
    <property type="match status" value="1"/>
</dbReference>
<keyword evidence="3" id="KW-1185">Reference proteome</keyword>
<name>A0AAV3Q1V5_LITER</name>
<proteinExistence type="predicted"/>
<dbReference type="EMBL" id="BAABME010003168">
    <property type="protein sequence ID" value="GAA0157719.1"/>
    <property type="molecule type" value="Genomic_DNA"/>
</dbReference>
<dbReference type="CDD" id="cd01650">
    <property type="entry name" value="RT_nLTR_like"/>
    <property type="match status" value="1"/>
</dbReference>
<dbReference type="InterPro" id="IPR000477">
    <property type="entry name" value="RT_dom"/>
</dbReference>
<dbReference type="PANTHER" id="PTHR46890:SF48">
    <property type="entry name" value="RNA-DIRECTED DNA POLYMERASE"/>
    <property type="match status" value="1"/>
</dbReference>
<reference evidence="2 3" key="1">
    <citation type="submission" date="2024-01" db="EMBL/GenBank/DDBJ databases">
        <title>The complete chloroplast genome sequence of Lithospermum erythrorhizon: insights into the phylogenetic relationship among Boraginaceae species and the maternal lineages of purple gromwells.</title>
        <authorList>
            <person name="Okada T."/>
            <person name="Watanabe K."/>
        </authorList>
    </citation>
    <scope>NUCLEOTIDE SEQUENCE [LARGE SCALE GENOMIC DNA]</scope>
</reference>
<evidence type="ECO:0000313" key="3">
    <source>
        <dbReference type="Proteomes" id="UP001454036"/>
    </source>
</evidence>
<protein>
    <recommendedName>
        <fullName evidence="1">Reverse transcriptase domain-containing protein</fullName>
    </recommendedName>
</protein>
<dbReference type="SUPFAM" id="SSF56672">
    <property type="entry name" value="DNA/RNA polymerases"/>
    <property type="match status" value="1"/>
</dbReference>
<comment type="caution">
    <text evidence="2">The sequence shown here is derived from an EMBL/GenBank/DDBJ whole genome shotgun (WGS) entry which is preliminary data.</text>
</comment>
<feature type="domain" description="Reverse transcriptase" evidence="1">
    <location>
        <begin position="64"/>
        <end position="340"/>
    </location>
</feature>
<evidence type="ECO:0000313" key="2">
    <source>
        <dbReference type="EMBL" id="GAA0157719.1"/>
    </source>
</evidence>
<dbReference type="Proteomes" id="UP001454036">
    <property type="component" value="Unassembled WGS sequence"/>
</dbReference>
<gene>
    <name evidence="2" type="ORF">LIER_14924</name>
</gene>
<evidence type="ECO:0000259" key="1">
    <source>
        <dbReference type="PROSITE" id="PS50878"/>
    </source>
</evidence>
<dbReference type="Pfam" id="PF00078">
    <property type="entry name" value="RVT_1"/>
    <property type="match status" value="1"/>
</dbReference>
<sequence>MASPDDSALREEVSVLRERAEFLMQAERTFFQQKARFAPVSDEEIRWAVFDIGDERAPGPDGFTAAFFKANSDIVRGDVVRAVREFYSTGRLLRPIGCANVVYKIITKILARCMERFLPSLIDRSQGAFVRGQSLVDDVFLAQRIVLGYSVTRTSSWGMLMVDLRKAYDIVSWDFLGVVLRGLDFSEAFVGWVMQCVTTTSYWVSINGELHEHFPGHRGLRQGDPMSPGLFLLYLEYFSRLCRALAASPGFSFHLMCAEVGITHIAFADDLMLFSRGDISSVDILMDCLSYLESCSGLAVSPAKSSVYLAGMRGPKRDAILARVGFREGTFPVWYLGIPLNPSKLSGGSKKAKVKFEDICAPNDEGGLGLKDVQTWNSALLVSALWSLHSDVESLWVQWFKGII</sequence>
<dbReference type="InterPro" id="IPR052343">
    <property type="entry name" value="Retrotransposon-Effector_Assoc"/>
</dbReference>
<dbReference type="InterPro" id="IPR043502">
    <property type="entry name" value="DNA/RNA_pol_sf"/>
</dbReference>